<accession>A0ABW9EFH3</accession>
<protein>
    <submittedName>
        <fullName evidence="2">SctK family type III secretion system sorting platform protein</fullName>
    </submittedName>
</protein>
<evidence type="ECO:0000313" key="3">
    <source>
        <dbReference type="Proteomes" id="UP001629392"/>
    </source>
</evidence>
<dbReference type="Proteomes" id="UP001629392">
    <property type="component" value="Unassembled WGS sequence"/>
</dbReference>
<feature type="region of interest" description="Disordered" evidence="1">
    <location>
        <begin position="1"/>
        <end position="22"/>
    </location>
</feature>
<organism evidence="2 3">
    <name type="scientific">Paraburkholderia strydomiana</name>
    <dbReference type="NCBI Taxonomy" id="1245417"/>
    <lineage>
        <taxon>Bacteria</taxon>
        <taxon>Pseudomonadati</taxon>
        <taxon>Pseudomonadota</taxon>
        <taxon>Betaproteobacteria</taxon>
        <taxon>Burkholderiales</taxon>
        <taxon>Burkholderiaceae</taxon>
        <taxon>Paraburkholderia</taxon>
    </lineage>
</organism>
<evidence type="ECO:0000313" key="2">
    <source>
        <dbReference type="EMBL" id="MFM0717793.1"/>
    </source>
</evidence>
<proteinExistence type="predicted"/>
<reference evidence="2 3" key="1">
    <citation type="journal article" date="2024" name="Chem. Sci.">
        <title>Discovery of megapolipeptins by genome mining of a Burkholderiales bacteria collection.</title>
        <authorList>
            <person name="Paulo B.S."/>
            <person name="Recchia M.J.J."/>
            <person name="Lee S."/>
            <person name="Fergusson C.H."/>
            <person name="Romanowski S.B."/>
            <person name="Hernandez A."/>
            <person name="Krull N."/>
            <person name="Liu D.Y."/>
            <person name="Cavanagh H."/>
            <person name="Bos A."/>
            <person name="Gray C.A."/>
            <person name="Murphy B.T."/>
            <person name="Linington R.G."/>
            <person name="Eustaquio A.S."/>
        </authorList>
    </citation>
    <scope>NUCLEOTIDE SEQUENCE [LARGE SCALE GENOMIC DNA]</scope>
    <source>
        <strain evidence="2 3">RL17-350-BIC-E</strain>
    </source>
</reference>
<name>A0ABW9EFH3_9BURK</name>
<evidence type="ECO:0000256" key="1">
    <source>
        <dbReference type="SAM" id="MobiDB-lite"/>
    </source>
</evidence>
<comment type="caution">
    <text evidence="2">The sequence shown here is derived from an EMBL/GenBank/DDBJ whole genome shotgun (WGS) entry which is preliminary data.</text>
</comment>
<dbReference type="RefSeq" id="WP_408144719.1">
    <property type="nucleotide sequence ID" value="NZ_JAQQCL010000010.1"/>
</dbReference>
<gene>
    <name evidence="2" type="ORF">PQQ73_15790</name>
</gene>
<keyword evidence="3" id="KW-1185">Reference proteome</keyword>
<sequence length="239" mass="26995">MDADTAREAPRESSRAASHADHPARAARLHRLAVEFNLRLDRYIDPSWLPLDWPAPYRDFTAFGVRGRALLARHLLAQSGLADRYAFGFGSLVSRIALIERSALTTLAAYCGLMLHRAWLQEAPNWRTHSALVDAFGYNAMPFVLDRAPPFDAIGESLEPFRQTPRAAVDAIRQRGARLLLDFVAPEGDAIIERMRLKFARGVSEQPAYGLSPVHRQHLAELIFLCLIPERLAQWDWLF</sequence>
<dbReference type="EMBL" id="JAQQCL010000010">
    <property type="protein sequence ID" value="MFM0717793.1"/>
    <property type="molecule type" value="Genomic_DNA"/>
</dbReference>